<evidence type="ECO:0000313" key="4">
    <source>
        <dbReference type="EMBL" id="QWG10654.1"/>
    </source>
</evidence>
<evidence type="ECO:0000256" key="1">
    <source>
        <dbReference type="SAM" id="Coils"/>
    </source>
</evidence>
<geneLocation type="plasmid" evidence="4 5">
    <name>p1</name>
</geneLocation>
<feature type="domain" description="Peptidase S74" evidence="3">
    <location>
        <begin position="498"/>
        <end position="594"/>
    </location>
</feature>
<accession>A0ABX8H4P5</accession>
<dbReference type="Pfam" id="PF13884">
    <property type="entry name" value="Peptidase_S74"/>
    <property type="match status" value="1"/>
</dbReference>
<keyword evidence="1" id="KW-0175">Coiled coil</keyword>
<evidence type="ECO:0000256" key="2">
    <source>
        <dbReference type="SAM" id="SignalP"/>
    </source>
</evidence>
<gene>
    <name evidence="4" type="ORF">KM029_25050</name>
</gene>
<dbReference type="PROSITE" id="PS51688">
    <property type="entry name" value="ICA"/>
    <property type="match status" value="1"/>
</dbReference>
<keyword evidence="5" id="KW-1185">Reference proteome</keyword>
<feature type="signal peptide" evidence="2">
    <location>
        <begin position="1"/>
        <end position="19"/>
    </location>
</feature>
<name>A0ABX8H4P5_9BACT</name>
<dbReference type="Gene3D" id="1.10.10.10">
    <property type="entry name" value="Winged helix-like DNA-binding domain superfamily/Winged helix DNA-binding domain"/>
    <property type="match status" value="1"/>
</dbReference>
<feature type="coiled-coil region" evidence="1">
    <location>
        <begin position="573"/>
        <end position="607"/>
    </location>
</feature>
<sequence>MKLIYSVLFMAFFALSLHAQKIPFQGKLTENGTVLTTTKNITFSISNWTETHENVQITDGFYAVVLGSITPIEGDIYNEAGEATLSIEIEDVKLDDITLYAPIVKPQLMPSEMKFKHANDSIGTLVDANNVNLYSEDGRKKVSLDINQYGGGGISIYDNAGANKAWLFPYGNGENTGGMLSMYGNNGAWVGTGFRTWEENGLPFFHLEGYDVEHKPLVELQINEVHDNTGGKIAESGSLKLQSSTDSQGGFDLSVKPNNNGDQFAAEMFLWGHNTPNFQFMGQSWDNINRPMLQLFGETSDGGEWYKSMANLSVNFDHGKAAEYGDLLLSAGNSDNQKTQISAFGLWHSGANGSGINLYGKNWDNDLPIFELSQTSTATWPILQVQINKDWEGTEYPSIDLHNINADLFTQFTHDHLEFRDTLNTSININKDVIDFNSSNGSATFSKEHIIFNTTNGEMAKISTVNENGTDRGEVILWDQNGGELILNTSTDFTTISSDRRYKSNINPLQNSLEKVMQLKGVSYFYKADQFPKKSFDTDLQIGLIAQEVEEVLPELVKTDKDGYKAVHYAQTVAVLIEAIKELNQKVEALTAENASLKANLETAQTNSAQIKVLQAQMLQLLSEVQSK</sequence>
<protein>
    <submittedName>
        <fullName evidence="4">Tail fiber domain-containing protein</fullName>
    </submittedName>
</protein>
<dbReference type="InterPro" id="IPR036388">
    <property type="entry name" value="WH-like_DNA-bd_sf"/>
</dbReference>
<keyword evidence="2" id="KW-0732">Signal</keyword>
<keyword evidence="4" id="KW-0614">Plasmid</keyword>
<evidence type="ECO:0000313" key="5">
    <source>
        <dbReference type="Proteomes" id="UP000682802"/>
    </source>
</evidence>
<reference evidence="4 5" key="1">
    <citation type="submission" date="2021-05" db="EMBL/GenBank/DDBJ databases">
        <title>Comparative genomic studies on the polysaccharide-degrading batcterial strains of the Flammeovirga genus.</title>
        <authorList>
            <person name="Zewei F."/>
            <person name="Zheng Z."/>
            <person name="Yu L."/>
            <person name="Ruyue G."/>
            <person name="Yanhong M."/>
            <person name="Yuanyuan C."/>
            <person name="Jingyan G."/>
            <person name="Wenjun H."/>
        </authorList>
    </citation>
    <scope>NUCLEOTIDE SEQUENCE [LARGE SCALE GENOMIC DNA]</scope>
    <source>
        <strain evidence="4 5">YS10</strain>
        <plasmid evidence="4 5">p1</plasmid>
    </source>
</reference>
<feature type="chain" id="PRO_5046956322" evidence="2">
    <location>
        <begin position="20"/>
        <end position="628"/>
    </location>
</feature>
<proteinExistence type="predicted"/>
<dbReference type="Proteomes" id="UP000682802">
    <property type="component" value="Plasmid p1"/>
</dbReference>
<dbReference type="InterPro" id="IPR030392">
    <property type="entry name" value="S74_ICA"/>
</dbReference>
<dbReference type="RefSeq" id="WP_144077146.1">
    <property type="nucleotide sequence ID" value="NZ_CP076130.1"/>
</dbReference>
<dbReference type="EMBL" id="CP076130">
    <property type="protein sequence ID" value="QWG10654.1"/>
    <property type="molecule type" value="Genomic_DNA"/>
</dbReference>
<organism evidence="4 5">
    <name type="scientific">Flammeovirga kamogawensis</name>
    <dbReference type="NCBI Taxonomy" id="373891"/>
    <lineage>
        <taxon>Bacteria</taxon>
        <taxon>Pseudomonadati</taxon>
        <taxon>Bacteroidota</taxon>
        <taxon>Cytophagia</taxon>
        <taxon>Cytophagales</taxon>
        <taxon>Flammeovirgaceae</taxon>
        <taxon>Flammeovirga</taxon>
    </lineage>
</organism>
<evidence type="ECO:0000259" key="3">
    <source>
        <dbReference type="PROSITE" id="PS51688"/>
    </source>
</evidence>